<protein>
    <submittedName>
        <fullName evidence="1">Uncharacterized protein</fullName>
    </submittedName>
</protein>
<name>A0A5D4KGD4_9BACI</name>
<comment type="caution">
    <text evidence="1">The sequence shown here is derived from an EMBL/GenBank/DDBJ whole genome shotgun (WGS) entry which is preliminary data.</text>
</comment>
<proteinExistence type="predicted"/>
<dbReference type="Proteomes" id="UP000323317">
    <property type="component" value="Unassembled WGS sequence"/>
</dbReference>
<accession>A0A5D4KGD4</accession>
<gene>
    <name evidence="1" type="ORF">FZC79_09020</name>
</gene>
<dbReference type="AlphaFoldDB" id="A0A5D4KGD4"/>
<organism evidence="1 2">
    <name type="scientific">Rossellomorea vietnamensis</name>
    <dbReference type="NCBI Taxonomy" id="218284"/>
    <lineage>
        <taxon>Bacteria</taxon>
        <taxon>Bacillati</taxon>
        <taxon>Bacillota</taxon>
        <taxon>Bacilli</taxon>
        <taxon>Bacillales</taxon>
        <taxon>Bacillaceae</taxon>
        <taxon>Rossellomorea</taxon>
    </lineage>
</organism>
<sequence>MKLTRWSYSRRFNIKASFDSFPHSTVLFRKIKGYYFVYNVYWSPEDPVVTRTELIEMELLLNRELGSEEEYISRRSLN</sequence>
<evidence type="ECO:0000313" key="2">
    <source>
        <dbReference type="Proteomes" id="UP000323317"/>
    </source>
</evidence>
<dbReference type="EMBL" id="VTEH01000005">
    <property type="protein sequence ID" value="TYR75755.1"/>
    <property type="molecule type" value="Genomic_DNA"/>
</dbReference>
<evidence type="ECO:0000313" key="1">
    <source>
        <dbReference type="EMBL" id="TYR75755.1"/>
    </source>
</evidence>
<dbReference type="RefSeq" id="WP_148946502.1">
    <property type="nucleotide sequence ID" value="NZ_JBNIKK010000001.1"/>
</dbReference>
<reference evidence="1 2" key="1">
    <citation type="submission" date="2019-08" db="EMBL/GenBank/DDBJ databases">
        <title>Bacillus genomes from the desert of Cuatro Cienegas, Coahuila.</title>
        <authorList>
            <person name="Olmedo-Alvarez G."/>
        </authorList>
    </citation>
    <scope>NUCLEOTIDE SEQUENCE [LARGE SCALE GENOMIC DNA]</scope>
    <source>
        <strain evidence="1 2">CH40_1T</strain>
    </source>
</reference>